<evidence type="ECO:0000313" key="2">
    <source>
        <dbReference type="WBParaSite" id="RSKR_0000772300.1"/>
    </source>
</evidence>
<dbReference type="Proteomes" id="UP000095286">
    <property type="component" value="Unplaced"/>
</dbReference>
<proteinExistence type="predicted"/>
<name>A0AC35U5W2_9BILA</name>
<organism evidence="1 2">
    <name type="scientific">Rhabditophanes sp. KR3021</name>
    <dbReference type="NCBI Taxonomy" id="114890"/>
    <lineage>
        <taxon>Eukaryota</taxon>
        <taxon>Metazoa</taxon>
        <taxon>Ecdysozoa</taxon>
        <taxon>Nematoda</taxon>
        <taxon>Chromadorea</taxon>
        <taxon>Rhabditida</taxon>
        <taxon>Tylenchina</taxon>
        <taxon>Panagrolaimomorpha</taxon>
        <taxon>Strongyloidoidea</taxon>
        <taxon>Alloionematidae</taxon>
        <taxon>Rhabditophanes</taxon>
    </lineage>
</organism>
<reference evidence="2" key="1">
    <citation type="submission" date="2016-11" db="UniProtKB">
        <authorList>
            <consortium name="WormBaseParasite"/>
        </authorList>
    </citation>
    <scope>IDENTIFICATION</scope>
    <source>
        <strain evidence="2">KR3021</strain>
    </source>
</reference>
<sequence length="553" mass="61469">MQWSKKQCIVYLSPILLIWIPLVWNDKEACSAYVVLLMSVLWVTEALPLAVTSLIPIVLYPILGITTASAISEVYLTDSNFVFFGSLIMAIAIEACKLHERIALRICLFTGSNPRLLLLGFQVATAFLSMWISNTATTAMMLPICMAVMKELSDSNELVNIDTNKDKKIICHRKEDLDLLEEEDTDALEKGYVDIRKLTTKQLNLYKGLLLAISFSASIGGTGTLIGTGSNLVFSGYIERNYGQNTDVTFANWMIFAIPQLLALLAICWLVLIIVFIGFDKHSQTENKKVKEALKKKYLELGSIKYDEINIIILFLILVALWFFRRPKFITGWSVLFKNGYVTDGTVAMGIALLLFILPKNNPFRKGGKKSKNVETLMSWSFMKEKFSWSTLLLLGGGYAMAKGVEDSGLSELIGSKLSTFTWLPDWLFVAMSCLLVTGLTEISSNVATASIFIPLVAAIAQKNKKNPLAYIIPVTVSSSLAFVFPSGTPPNAIVFSVKALKVFDMAKAGIFLNVSGFILTNILAHTWAQFIFDTNELPQWANTTIKNYREHG</sequence>
<evidence type="ECO:0000313" key="1">
    <source>
        <dbReference type="Proteomes" id="UP000095286"/>
    </source>
</evidence>
<accession>A0AC35U5W2</accession>
<protein>
    <submittedName>
        <fullName evidence="2">Solute carrier family 13 member 3</fullName>
    </submittedName>
</protein>
<dbReference type="WBParaSite" id="RSKR_0000772300.1">
    <property type="protein sequence ID" value="RSKR_0000772300.1"/>
    <property type="gene ID" value="RSKR_0000772300"/>
</dbReference>